<keyword evidence="3" id="KW-1185">Reference proteome</keyword>
<feature type="region of interest" description="Disordered" evidence="1">
    <location>
        <begin position="78"/>
        <end position="114"/>
    </location>
</feature>
<feature type="compositionally biased region" description="Basic and acidic residues" evidence="1">
    <location>
        <begin position="360"/>
        <end position="370"/>
    </location>
</feature>
<dbReference type="EMBL" id="AZGY01000009">
    <property type="protein sequence ID" value="KZZ95264.1"/>
    <property type="molecule type" value="Genomic_DNA"/>
</dbReference>
<protein>
    <submittedName>
        <fullName evidence="2">Uncharacterized protein</fullName>
    </submittedName>
</protein>
<proteinExistence type="predicted"/>
<organism evidence="2 3">
    <name type="scientific">Moelleriella libera RCEF 2490</name>
    <dbReference type="NCBI Taxonomy" id="1081109"/>
    <lineage>
        <taxon>Eukaryota</taxon>
        <taxon>Fungi</taxon>
        <taxon>Dikarya</taxon>
        <taxon>Ascomycota</taxon>
        <taxon>Pezizomycotina</taxon>
        <taxon>Sordariomycetes</taxon>
        <taxon>Hypocreomycetidae</taxon>
        <taxon>Hypocreales</taxon>
        <taxon>Clavicipitaceae</taxon>
        <taxon>Moelleriella</taxon>
    </lineage>
</organism>
<feature type="region of interest" description="Disordered" evidence="1">
    <location>
        <begin position="280"/>
        <end position="370"/>
    </location>
</feature>
<accession>A0A168BG36</accession>
<dbReference type="AlphaFoldDB" id="A0A168BG36"/>
<gene>
    <name evidence="2" type="ORF">AAL_04495</name>
</gene>
<evidence type="ECO:0000313" key="3">
    <source>
        <dbReference type="Proteomes" id="UP000078544"/>
    </source>
</evidence>
<feature type="compositionally biased region" description="Low complexity" evidence="1">
    <location>
        <begin position="82"/>
        <end position="114"/>
    </location>
</feature>
<evidence type="ECO:0000256" key="1">
    <source>
        <dbReference type="SAM" id="MobiDB-lite"/>
    </source>
</evidence>
<name>A0A168BG36_9HYPO</name>
<reference evidence="2 3" key="1">
    <citation type="journal article" date="2016" name="Genome Biol. Evol.">
        <title>Divergent and convergent evolution of fungal pathogenicity.</title>
        <authorList>
            <person name="Shang Y."/>
            <person name="Xiao G."/>
            <person name="Zheng P."/>
            <person name="Cen K."/>
            <person name="Zhan S."/>
            <person name="Wang C."/>
        </authorList>
    </citation>
    <scope>NUCLEOTIDE SEQUENCE [LARGE SCALE GENOMIC DNA]</scope>
    <source>
        <strain evidence="2 3">RCEF 2490</strain>
    </source>
</reference>
<sequence>MLDENLPTYRLQPSSDEPLNTVLYFSHRGSEPSPDYLLQRGDARGQYALGLTDVHHRSVVYAEVLVVPEWTQPTLSAAELRNNTTTTTITPNNNNHKHNGSSGSNSNGAGSGSGAAASVALVPEAFTILLYNPDQSVVVKRNQSTWGISETWDFEVPSQSFKPPTASEIDKNLGLGGPAIGEPRVLFRWKRDGRLSKDMTCYMCGRREGGKRSKEPDITVALYRSGKTLTVYEPNMARVEVQDRKGLELVLLLSAEVVRDMYIVPRQDLFNTAAAEAQRAQREQRDAREQRRIRDMLDQEDQERRRQVDLETERLRKEYGVQQPQPQSPPHKQPPSTVRPSSAEPSPPGRKKHTLGGFFHRHDDDKKRSF</sequence>
<feature type="compositionally biased region" description="Basic and acidic residues" evidence="1">
    <location>
        <begin position="280"/>
        <end position="319"/>
    </location>
</feature>
<evidence type="ECO:0000313" key="2">
    <source>
        <dbReference type="EMBL" id="KZZ95264.1"/>
    </source>
</evidence>
<dbReference type="Proteomes" id="UP000078544">
    <property type="component" value="Unassembled WGS sequence"/>
</dbReference>
<dbReference type="OrthoDB" id="3357341at2759"/>
<comment type="caution">
    <text evidence="2">The sequence shown here is derived from an EMBL/GenBank/DDBJ whole genome shotgun (WGS) entry which is preliminary data.</text>
</comment>
<dbReference type="STRING" id="1081109.A0A168BG36"/>